<evidence type="ECO:0000256" key="4">
    <source>
        <dbReference type="ARBA" id="ARBA00022833"/>
    </source>
</evidence>
<dbReference type="OrthoDB" id="334894at2"/>
<evidence type="ECO:0000256" key="3">
    <source>
        <dbReference type="ARBA" id="ARBA00022723"/>
    </source>
</evidence>
<dbReference type="RefSeq" id="WP_010571389.1">
    <property type="nucleotide sequence ID" value="NZ_AHMO02000008.1"/>
</dbReference>
<dbReference type="PANTHER" id="PTHR43350">
    <property type="entry name" value="NAD-DEPENDENT ALCOHOL DEHYDROGENASE"/>
    <property type="match status" value="1"/>
</dbReference>
<sequence length="511" mass="56964">METVQFSAFDYNRDDTFSLSEYRLEGSEKDGWKIFRNKDLYLSLGKGYKLLKTKLCGICSTDLDRRFLPFALPQIIGHEVLASDPITGKKFVLEINDTVAARGEEGDPFCKRGLQTHSPTRQVLGIDRLPGGFGKFLLAPVGTLVEIGTLEDREAILLEPFAASLHGVEVSLENSSDKPNRIAVLGPRRLGSLLLAGLEVYRRRNNLDFKIVAILRRRELKDTSFGVGADEVLVFPGLNTSSRGSLNKGERYYKETPANAEEVSWNDLLDTFDIVFDTTGAIDGLELCMDLTCKEIHRKTTNGLGSLGISNLTELVVDELSILPLQKGFQNLSWGVNSALETWVFLEDGIRLSNEEQDWIDTARKEGIRFYSGSIQEGESFLESQEFTGDLRRFDFTILKSASSVDLAIRPGAKEAPSLLRPRGFILIPVNSGLSESNPFINWVVRGGVLRSSRCGDFRRTLSFLGPEKGFLKNVSAYLLGEEFSASDLPKAYEEARKPTNIKVIVRHDPY</sequence>
<dbReference type="GO" id="GO:0016491">
    <property type="term" value="F:oxidoreductase activity"/>
    <property type="evidence" value="ECO:0007669"/>
    <property type="project" value="UniProtKB-KW"/>
</dbReference>
<keyword evidence="4" id="KW-0862">Zinc</keyword>
<proteinExistence type="inferred from homology"/>
<comment type="cofactor">
    <cofactor evidence="1">
        <name>Zn(2+)</name>
        <dbReference type="ChEBI" id="CHEBI:29105"/>
    </cofactor>
</comment>
<dbReference type="Proteomes" id="UP000015454">
    <property type="component" value="Unassembled WGS sequence"/>
</dbReference>
<comment type="caution">
    <text evidence="6">The sequence shown here is derived from an EMBL/GenBank/DDBJ whole genome shotgun (WGS) entry which is preliminary data.</text>
</comment>
<dbReference type="PANTHER" id="PTHR43350:SF19">
    <property type="entry name" value="D-GULOSIDE 3-DEHYDROGENASE"/>
    <property type="match status" value="1"/>
</dbReference>
<evidence type="ECO:0000256" key="5">
    <source>
        <dbReference type="ARBA" id="ARBA00023002"/>
    </source>
</evidence>
<keyword evidence="3" id="KW-0479">Metal-binding</keyword>
<dbReference type="InterPro" id="IPR011032">
    <property type="entry name" value="GroES-like_sf"/>
</dbReference>
<dbReference type="EMBL" id="AHMO02000008">
    <property type="protein sequence ID" value="EQA44719.1"/>
    <property type="molecule type" value="Genomic_DNA"/>
</dbReference>
<dbReference type="GO" id="GO:0046872">
    <property type="term" value="F:metal ion binding"/>
    <property type="evidence" value="ECO:0007669"/>
    <property type="project" value="UniProtKB-KW"/>
</dbReference>
<evidence type="ECO:0000256" key="1">
    <source>
        <dbReference type="ARBA" id="ARBA00001947"/>
    </source>
</evidence>
<dbReference type="Gene3D" id="3.90.180.10">
    <property type="entry name" value="Medium-chain alcohol dehydrogenases, catalytic domain"/>
    <property type="match status" value="1"/>
</dbReference>
<keyword evidence="7" id="KW-1185">Reference proteome</keyword>
<dbReference type="AlphaFoldDB" id="T0GD49"/>
<evidence type="ECO:0000313" key="6">
    <source>
        <dbReference type="EMBL" id="EQA44719.1"/>
    </source>
</evidence>
<dbReference type="SUPFAM" id="SSF50129">
    <property type="entry name" value="GroES-like"/>
    <property type="match status" value="1"/>
</dbReference>
<dbReference type="Gene3D" id="3.40.50.720">
    <property type="entry name" value="NAD(P)-binding Rossmann-like Domain"/>
    <property type="match status" value="1"/>
</dbReference>
<accession>T0GD49</accession>
<keyword evidence="5" id="KW-0560">Oxidoreductase</keyword>
<evidence type="ECO:0000313" key="7">
    <source>
        <dbReference type="Proteomes" id="UP000015454"/>
    </source>
</evidence>
<reference evidence="6" key="1">
    <citation type="submission" date="2013-05" db="EMBL/GenBank/DDBJ databases">
        <authorList>
            <person name="Harkins D.M."/>
            <person name="Durkin A.S."/>
            <person name="Brinkac L.M."/>
            <person name="Haft D.H."/>
            <person name="Selengut J.D."/>
            <person name="Sanka R."/>
            <person name="DePew J."/>
            <person name="Purushe J."/>
            <person name="Hartskeerl R.A."/>
            <person name="Ahmed A."/>
            <person name="van der Linden H."/>
            <person name="Goris M.G.A."/>
            <person name="Vinetz J.M."/>
            <person name="Sutton G.G."/>
            <person name="Nierman W.C."/>
            <person name="Fouts D.E."/>
        </authorList>
    </citation>
    <scope>NUCLEOTIDE SEQUENCE [LARGE SCALE GENOMIC DNA]</scope>
    <source>
        <strain evidence="6">5399</strain>
    </source>
</reference>
<protein>
    <submittedName>
        <fullName evidence="6">Alcohol dehydrogenase, catalytic domain, GroES-like family</fullName>
    </submittedName>
</protein>
<gene>
    <name evidence="6" type="ORF">LEP1GSC050_3242</name>
</gene>
<name>T0GD49_9LEPT</name>
<dbReference type="STRING" id="1049789.LEP1GSC050_3242"/>
<organism evidence="6 7">
    <name type="scientific">Leptospira broomii serovar Hurstbridge str. 5399</name>
    <dbReference type="NCBI Taxonomy" id="1049789"/>
    <lineage>
        <taxon>Bacteria</taxon>
        <taxon>Pseudomonadati</taxon>
        <taxon>Spirochaetota</taxon>
        <taxon>Spirochaetia</taxon>
        <taxon>Leptospirales</taxon>
        <taxon>Leptospiraceae</taxon>
        <taxon>Leptospira</taxon>
    </lineage>
</organism>
<evidence type="ECO:0000256" key="2">
    <source>
        <dbReference type="ARBA" id="ARBA00008072"/>
    </source>
</evidence>
<comment type="similarity">
    <text evidence="2">Belongs to the zinc-containing alcohol dehydrogenase family.</text>
</comment>